<sequence length="347" mass="39377">MSYYYEDTGYAEYGNHDDAYNEYADSYSDCGDSYPDCAESVYNDPDPTYSEPDHHGDRENAPEGHGYQHGEAKYEGESEQHELRELERGEDEIYEYGEWEHEGEYEEERHEPKGLEYERNEGYEPEHNTETNYAGHNAETGYAGHGPYRSEYDDERTSPVAFDDTPTSFEGAYGFTPTMDDPIVYHSPHSPTYVPPIPFSLPPTPSFSPPHTPRTHDAPCSNQRGHVTASKHAYVSDDGCDDDEPRRFKRDGVYEHEGSVYHNTRSADGAFPHPQLVYHEESGEYVHPCFLAPAQIPHHHNNPNSPPPSSTQNQPAPSPRNYSDINVLLQDIRDGDSEAIAYMAELN</sequence>
<feature type="compositionally biased region" description="Basic and acidic residues" evidence="1">
    <location>
        <begin position="51"/>
        <end position="84"/>
    </location>
</feature>
<protein>
    <submittedName>
        <fullName evidence="2">Uncharacterized protein</fullName>
    </submittedName>
</protein>
<reference evidence="2 3" key="1">
    <citation type="submission" date="2014-04" db="EMBL/GenBank/DDBJ databases">
        <authorList>
            <consortium name="DOE Joint Genome Institute"/>
            <person name="Kuo A."/>
            <person name="Tarkka M."/>
            <person name="Buscot F."/>
            <person name="Kohler A."/>
            <person name="Nagy L.G."/>
            <person name="Floudas D."/>
            <person name="Copeland A."/>
            <person name="Barry K.W."/>
            <person name="Cichocki N."/>
            <person name="Veneault-Fourrey C."/>
            <person name="LaButti K."/>
            <person name="Lindquist E.A."/>
            <person name="Lipzen A."/>
            <person name="Lundell T."/>
            <person name="Morin E."/>
            <person name="Murat C."/>
            <person name="Sun H."/>
            <person name="Tunlid A."/>
            <person name="Henrissat B."/>
            <person name="Grigoriev I.V."/>
            <person name="Hibbett D.S."/>
            <person name="Martin F."/>
            <person name="Nordberg H.P."/>
            <person name="Cantor M.N."/>
            <person name="Hua S.X."/>
        </authorList>
    </citation>
    <scope>NUCLEOTIDE SEQUENCE [LARGE SCALE GENOMIC DNA]</scope>
    <source>
        <strain evidence="2 3">F 1598</strain>
    </source>
</reference>
<dbReference type="HOGENOM" id="CLU_799529_0_0_1"/>
<keyword evidence="3" id="KW-1185">Reference proteome</keyword>
<dbReference type="EMBL" id="KN832978">
    <property type="protein sequence ID" value="KIM87947.1"/>
    <property type="molecule type" value="Genomic_DNA"/>
</dbReference>
<feature type="region of interest" description="Disordered" evidence="1">
    <location>
        <begin position="27"/>
        <end position="84"/>
    </location>
</feature>
<reference evidence="3" key="2">
    <citation type="submission" date="2015-01" db="EMBL/GenBank/DDBJ databases">
        <title>Evolutionary Origins and Diversification of the Mycorrhizal Mutualists.</title>
        <authorList>
            <consortium name="DOE Joint Genome Institute"/>
            <consortium name="Mycorrhizal Genomics Consortium"/>
            <person name="Kohler A."/>
            <person name="Kuo A."/>
            <person name="Nagy L.G."/>
            <person name="Floudas D."/>
            <person name="Copeland A."/>
            <person name="Barry K.W."/>
            <person name="Cichocki N."/>
            <person name="Veneault-Fourrey C."/>
            <person name="LaButti K."/>
            <person name="Lindquist E.A."/>
            <person name="Lipzen A."/>
            <person name="Lundell T."/>
            <person name="Morin E."/>
            <person name="Murat C."/>
            <person name="Riley R."/>
            <person name="Ohm R."/>
            <person name="Sun H."/>
            <person name="Tunlid A."/>
            <person name="Henrissat B."/>
            <person name="Grigoriev I.V."/>
            <person name="Hibbett D.S."/>
            <person name="Martin F."/>
        </authorList>
    </citation>
    <scope>NUCLEOTIDE SEQUENCE [LARGE SCALE GENOMIC DNA]</scope>
    <source>
        <strain evidence="3">F 1598</strain>
    </source>
</reference>
<dbReference type="Proteomes" id="UP000054166">
    <property type="component" value="Unassembled WGS sequence"/>
</dbReference>
<name>A0A0C3CDZ2_PILCF</name>
<feature type="compositionally biased region" description="Basic and acidic residues" evidence="1">
    <location>
        <begin position="148"/>
        <end position="157"/>
    </location>
</feature>
<evidence type="ECO:0000313" key="2">
    <source>
        <dbReference type="EMBL" id="KIM87947.1"/>
    </source>
</evidence>
<feature type="region of interest" description="Disordered" evidence="1">
    <location>
        <begin position="294"/>
        <end position="324"/>
    </location>
</feature>
<evidence type="ECO:0000256" key="1">
    <source>
        <dbReference type="SAM" id="MobiDB-lite"/>
    </source>
</evidence>
<dbReference type="AlphaFoldDB" id="A0A0C3CDZ2"/>
<gene>
    <name evidence="2" type="ORF">PILCRDRAFT_3657</name>
</gene>
<accession>A0A0C3CDZ2</accession>
<evidence type="ECO:0000313" key="3">
    <source>
        <dbReference type="Proteomes" id="UP000054166"/>
    </source>
</evidence>
<dbReference type="InParanoid" id="A0A0C3CDZ2"/>
<feature type="region of interest" description="Disordered" evidence="1">
    <location>
        <begin position="129"/>
        <end position="157"/>
    </location>
</feature>
<organism evidence="2 3">
    <name type="scientific">Piloderma croceum (strain F 1598)</name>
    <dbReference type="NCBI Taxonomy" id="765440"/>
    <lineage>
        <taxon>Eukaryota</taxon>
        <taxon>Fungi</taxon>
        <taxon>Dikarya</taxon>
        <taxon>Basidiomycota</taxon>
        <taxon>Agaricomycotina</taxon>
        <taxon>Agaricomycetes</taxon>
        <taxon>Agaricomycetidae</taxon>
        <taxon>Atheliales</taxon>
        <taxon>Atheliaceae</taxon>
        <taxon>Piloderma</taxon>
    </lineage>
</organism>
<proteinExistence type="predicted"/>